<accession>A0A1I1PJE4</accession>
<organism evidence="1 2">
    <name type="scientific">Ruminococcus albus</name>
    <dbReference type="NCBI Taxonomy" id="1264"/>
    <lineage>
        <taxon>Bacteria</taxon>
        <taxon>Bacillati</taxon>
        <taxon>Bacillota</taxon>
        <taxon>Clostridia</taxon>
        <taxon>Eubacteriales</taxon>
        <taxon>Oscillospiraceae</taxon>
        <taxon>Ruminococcus</taxon>
    </lineage>
</organism>
<proteinExistence type="predicted"/>
<dbReference type="RefSeq" id="WP_074962897.1">
    <property type="nucleotide sequence ID" value="NZ_FOKQ01000035.1"/>
</dbReference>
<reference evidence="1 2" key="1">
    <citation type="submission" date="2016-10" db="EMBL/GenBank/DDBJ databases">
        <authorList>
            <person name="de Groot N.N."/>
        </authorList>
    </citation>
    <scope>NUCLEOTIDE SEQUENCE [LARGE SCALE GENOMIC DNA]</scope>
    <source>
        <strain evidence="1 2">AR67</strain>
    </source>
</reference>
<evidence type="ECO:0000313" key="2">
    <source>
        <dbReference type="Proteomes" id="UP000182192"/>
    </source>
</evidence>
<protein>
    <submittedName>
        <fullName evidence="1">Uncharacterized protein</fullName>
    </submittedName>
</protein>
<name>A0A1I1PJE4_RUMAL</name>
<dbReference type="AlphaFoldDB" id="A0A1I1PJE4"/>
<dbReference type="OrthoDB" id="9873653at2"/>
<sequence>MNTVTANYLYNLIFNNTKYEGDGHFLGNKAFISKNNKLVQIEFLKGNKIGNFKEGLRDITIKIKLKSMSANGEEIETCMSFYDETNKLFLADFNGFVGVDPTKAYDCIDETFCFVGDINMIAKYEDFLTNLLKPNEVKPLRARSALRYFLRCMGKNISSFLDFIFE</sequence>
<dbReference type="EMBL" id="FOKQ01000035">
    <property type="protein sequence ID" value="SFD09965.1"/>
    <property type="molecule type" value="Genomic_DNA"/>
</dbReference>
<gene>
    <name evidence="1" type="ORF">SAMN02910406_03090</name>
</gene>
<evidence type="ECO:0000313" key="1">
    <source>
        <dbReference type="EMBL" id="SFD09965.1"/>
    </source>
</evidence>
<dbReference type="Proteomes" id="UP000182192">
    <property type="component" value="Unassembled WGS sequence"/>
</dbReference>